<dbReference type="eggNOG" id="ENOG502QUU3">
    <property type="taxonomic scope" value="Eukaryota"/>
</dbReference>
<dbReference type="GO" id="GO:0016831">
    <property type="term" value="F:carboxy-lyase activity"/>
    <property type="evidence" value="ECO:0007669"/>
    <property type="project" value="UniProtKB-KW"/>
</dbReference>
<sequence>MASSSGRIVDSHLHVWASKKEAQDFPYFPGQEPTIDGSIQLLLDKLCEANVAGALIVQPINHKFDHSYVTSVLQSHPEKFVGCCLGNPEQDGRGLAELERLVEHDGYRAVRFNPYLWPSGEKMTNEVGKRMFAKAGQLGIPVGFMCFKGLSLHIEEIETLCSLYPSTTVLIDHFGFCKPAVTEEETATWNSLLGLARYPQVYVKVSAFFRVSRESYPYKDTWTMLRRLLDVYGPRRLMWGSDFPFVNQECGYANAVGILHAARDHGTVSRDELEWLLGKTARQVFGGVWAASS</sequence>
<dbReference type="PANTHER" id="PTHR21240:SF19">
    <property type="entry name" value="CATALYTIC_ HYDROLASE"/>
    <property type="match status" value="1"/>
</dbReference>
<dbReference type="Proteomes" id="UP000001514">
    <property type="component" value="Unassembled WGS sequence"/>
</dbReference>
<reference evidence="4 5" key="1">
    <citation type="journal article" date="2011" name="Science">
        <title>The Selaginella genome identifies genetic changes associated with the evolution of vascular plants.</title>
        <authorList>
            <person name="Banks J.A."/>
            <person name="Nishiyama T."/>
            <person name="Hasebe M."/>
            <person name="Bowman J.L."/>
            <person name="Gribskov M."/>
            <person name="dePamphilis C."/>
            <person name="Albert V.A."/>
            <person name="Aono N."/>
            <person name="Aoyama T."/>
            <person name="Ambrose B.A."/>
            <person name="Ashton N.W."/>
            <person name="Axtell M.J."/>
            <person name="Barker E."/>
            <person name="Barker M.S."/>
            <person name="Bennetzen J.L."/>
            <person name="Bonawitz N.D."/>
            <person name="Chapple C."/>
            <person name="Cheng C."/>
            <person name="Correa L.G."/>
            <person name="Dacre M."/>
            <person name="DeBarry J."/>
            <person name="Dreyer I."/>
            <person name="Elias M."/>
            <person name="Engstrom E.M."/>
            <person name="Estelle M."/>
            <person name="Feng L."/>
            <person name="Finet C."/>
            <person name="Floyd S.K."/>
            <person name="Frommer W.B."/>
            <person name="Fujita T."/>
            <person name="Gramzow L."/>
            <person name="Gutensohn M."/>
            <person name="Harholt J."/>
            <person name="Hattori M."/>
            <person name="Heyl A."/>
            <person name="Hirai T."/>
            <person name="Hiwatashi Y."/>
            <person name="Ishikawa M."/>
            <person name="Iwata M."/>
            <person name="Karol K.G."/>
            <person name="Koehler B."/>
            <person name="Kolukisaoglu U."/>
            <person name="Kubo M."/>
            <person name="Kurata T."/>
            <person name="Lalonde S."/>
            <person name="Li K."/>
            <person name="Li Y."/>
            <person name="Litt A."/>
            <person name="Lyons E."/>
            <person name="Manning G."/>
            <person name="Maruyama T."/>
            <person name="Michael T.P."/>
            <person name="Mikami K."/>
            <person name="Miyazaki S."/>
            <person name="Morinaga S."/>
            <person name="Murata T."/>
            <person name="Mueller-Roeber B."/>
            <person name="Nelson D.R."/>
            <person name="Obara M."/>
            <person name="Oguri Y."/>
            <person name="Olmstead R.G."/>
            <person name="Onodera N."/>
            <person name="Petersen B.L."/>
            <person name="Pils B."/>
            <person name="Prigge M."/>
            <person name="Rensing S.A."/>
            <person name="Riano-Pachon D.M."/>
            <person name="Roberts A.W."/>
            <person name="Sato Y."/>
            <person name="Scheller H.V."/>
            <person name="Schulz B."/>
            <person name="Schulz C."/>
            <person name="Shakirov E.V."/>
            <person name="Shibagaki N."/>
            <person name="Shinohara N."/>
            <person name="Shippen D.E."/>
            <person name="Soerensen I."/>
            <person name="Sotooka R."/>
            <person name="Sugimoto N."/>
            <person name="Sugita M."/>
            <person name="Sumikawa N."/>
            <person name="Tanurdzic M."/>
            <person name="Theissen G."/>
            <person name="Ulvskov P."/>
            <person name="Wakazuki S."/>
            <person name="Weng J.K."/>
            <person name="Willats W.W."/>
            <person name="Wipf D."/>
            <person name="Wolf P.G."/>
            <person name="Yang L."/>
            <person name="Zimmer A.D."/>
            <person name="Zhu Q."/>
            <person name="Mitros T."/>
            <person name="Hellsten U."/>
            <person name="Loque D."/>
            <person name="Otillar R."/>
            <person name="Salamov A."/>
            <person name="Schmutz J."/>
            <person name="Shapiro H."/>
            <person name="Lindquist E."/>
            <person name="Lucas S."/>
            <person name="Rokhsar D."/>
            <person name="Grigoriev I.V."/>
        </authorList>
    </citation>
    <scope>NUCLEOTIDE SEQUENCE [LARGE SCALE GENOMIC DNA]</scope>
</reference>
<dbReference type="SUPFAM" id="SSF51556">
    <property type="entry name" value="Metallo-dependent hydrolases"/>
    <property type="match status" value="1"/>
</dbReference>
<gene>
    <name evidence="4" type="ORF">SELMODRAFT_270742</name>
</gene>
<dbReference type="AlphaFoldDB" id="D8RCK4"/>
<dbReference type="InterPro" id="IPR032465">
    <property type="entry name" value="ACMSD"/>
</dbReference>
<dbReference type="STRING" id="88036.D8RCK4"/>
<dbReference type="FunFam" id="3.20.20.140:FF:000052">
    <property type="entry name" value="Catalytic/ hydrolase"/>
    <property type="match status" value="1"/>
</dbReference>
<dbReference type="EMBL" id="GL377576">
    <property type="protein sequence ID" value="EFJ29869.1"/>
    <property type="molecule type" value="Genomic_DNA"/>
</dbReference>
<keyword evidence="5" id="KW-1185">Reference proteome</keyword>
<evidence type="ECO:0000256" key="1">
    <source>
        <dbReference type="ARBA" id="ARBA00023239"/>
    </source>
</evidence>
<dbReference type="InterPro" id="IPR032466">
    <property type="entry name" value="Metal_Hydrolase"/>
</dbReference>
<protein>
    <recommendedName>
        <fullName evidence="3">Amidohydrolase-related domain-containing protein</fullName>
    </recommendedName>
</protein>
<comment type="similarity">
    <text evidence="2">Belongs to the metallo-dependent hydrolases superfamily.</text>
</comment>
<evidence type="ECO:0000259" key="3">
    <source>
        <dbReference type="Pfam" id="PF04909"/>
    </source>
</evidence>
<dbReference type="HOGENOM" id="CLU_044590_2_0_1"/>
<dbReference type="Gramene" id="EFJ29869">
    <property type="protein sequence ID" value="EFJ29869"/>
    <property type="gene ID" value="SELMODRAFT_270742"/>
</dbReference>
<dbReference type="GO" id="GO:0016787">
    <property type="term" value="F:hydrolase activity"/>
    <property type="evidence" value="ECO:0007669"/>
    <property type="project" value="InterPro"/>
</dbReference>
<dbReference type="InParanoid" id="D8RCK4"/>
<evidence type="ECO:0000313" key="5">
    <source>
        <dbReference type="Proteomes" id="UP000001514"/>
    </source>
</evidence>
<dbReference type="InterPro" id="IPR006680">
    <property type="entry name" value="Amidohydro-rel"/>
</dbReference>
<dbReference type="PANTHER" id="PTHR21240">
    <property type="entry name" value="2-AMINO-3-CARBOXYLMUCONATE-6-SEMIALDEHYDE DECARBOXYLASE"/>
    <property type="match status" value="1"/>
</dbReference>
<feature type="domain" description="Amidohydrolase-related" evidence="3">
    <location>
        <begin position="9"/>
        <end position="286"/>
    </location>
</feature>
<dbReference type="OrthoDB" id="2135488at2759"/>
<dbReference type="Gene3D" id="3.20.20.140">
    <property type="entry name" value="Metal-dependent hydrolases"/>
    <property type="match status" value="1"/>
</dbReference>
<dbReference type="FunCoup" id="D8RCK4">
    <property type="interactions" value="908"/>
</dbReference>
<dbReference type="OMA" id="AECGYKE"/>
<evidence type="ECO:0000256" key="2">
    <source>
        <dbReference type="RuleBase" id="RU366045"/>
    </source>
</evidence>
<name>D8RCK4_SELML</name>
<evidence type="ECO:0000313" key="4">
    <source>
        <dbReference type="EMBL" id="EFJ29869.1"/>
    </source>
</evidence>
<keyword evidence="2" id="KW-0210">Decarboxylase</keyword>
<proteinExistence type="inferred from homology"/>
<dbReference type="Pfam" id="PF04909">
    <property type="entry name" value="Amidohydro_2"/>
    <property type="match status" value="1"/>
</dbReference>
<organism evidence="5">
    <name type="scientific">Selaginella moellendorffii</name>
    <name type="common">Spikemoss</name>
    <dbReference type="NCBI Taxonomy" id="88036"/>
    <lineage>
        <taxon>Eukaryota</taxon>
        <taxon>Viridiplantae</taxon>
        <taxon>Streptophyta</taxon>
        <taxon>Embryophyta</taxon>
        <taxon>Tracheophyta</taxon>
        <taxon>Lycopodiopsida</taxon>
        <taxon>Selaginellales</taxon>
        <taxon>Selaginellaceae</taxon>
        <taxon>Selaginella</taxon>
    </lineage>
</organism>
<keyword evidence="1 2" id="KW-0456">Lyase</keyword>
<accession>D8RCK4</accession>
<dbReference type="KEGG" id="smo:SELMODRAFT_270742"/>